<feature type="transmembrane region" description="Helical" evidence="1">
    <location>
        <begin position="72"/>
        <end position="96"/>
    </location>
</feature>
<comment type="caution">
    <text evidence="2">The sequence shown here is derived from an EMBL/GenBank/DDBJ whole genome shotgun (WGS) entry which is preliminary data.</text>
</comment>
<keyword evidence="1" id="KW-1133">Transmembrane helix</keyword>
<sequence>MPNSTSLDKFAILLSGVCLVHCLIAPIALTLLPMVSISAVAEEVLFHQLLLWLVIPISIVALFIGCRKHRRWPIVITGIIGMAILILVAFVGHSVFGLTGEKVATSVGGLVLAASHYLNYRACQSITCASSNCETRHHH</sequence>
<feature type="transmembrane region" description="Helical" evidence="1">
    <location>
        <begin position="44"/>
        <end position="65"/>
    </location>
</feature>
<reference evidence="2" key="1">
    <citation type="journal article" date="2014" name="Int. J. Syst. Evol. Microbiol.">
        <title>Complete genome sequence of Corynebacterium casei LMG S-19264T (=DSM 44701T), isolated from a smear-ripened cheese.</title>
        <authorList>
            <consortium name="US DOE Joint Genome Institute (JGI-PGF)"/>
            <person name="Walter F."/>
            <person name="Albersmeier A."/>
            <person name="Kalinowski J."/>
            <person name="Ruckert C."/>
        </authorList>
    </citation>
    <scope>NUCLEOTIDE SEQUENCE</scope>
    <source>
        <strain evidence="2">KCTC 12711</strain>
    </source>
</reference>
<dbReference type="GO" id="GO:0016020">
    <property type="term" value="C:membrane"/>
    <property type="evidence" value="ECO:0007669"/>
    <property type="project" value="InterPro"/>
</dbReference>
<protein>
    <submittedName>
        <fullName evidence="2">Membrane protein</fullName>
    </submittedName>
</protein>
<evidence type="ECO:0000256" key="1">
    <source>
        <dbReference type="SAM" id="Phobius"/>
    </source>
</evidence>
<reference evidence="2" key="2">
    <citation type="submission" date="2020-09" db="EMBL/GenBank/DDBJ databases">
        <authorList>
            <person name="Sun Q."/>
            <person name="Kim S."/>
        </authorList>
    </citation>
    <scope>NUCLEOTIDE SEQUENCE</scope>
    <source>
        <strain evidence="2">KCTC 12711</strain>
    </source>
</reference>
<proteinExistence type="predicted"/>
<organism evidence="2 3">
    <name type="scientific">Arenicella chitinivorans</name>
    <dbReference type="NCBI Taxonomy" id="1329800"/>
    <lineage>
        <taxon>Bacteria</taxon>
        <taxon>Pseudomonadati</taxon>
        <taxon>Pseudomonadota</taxon>
        <taxon>Gammaproteobacteria</taxon>
        <taxon>Arenicellales</taxon>
        <taxon>Arenicellaceae</taxon>
        <taxon>Arenicella</taxon>
    </lineage>
</organism>
<dbReference type="Proteomes" id="UP000614811">
    <property type="component" value="Unassembled WGS sequence"/>
</dbReference>
<dbReference type="InterPro" id="IPR004891">
    <property type="entry name" value="Mercury-R_MerC"/>
</dbReference>
<keyword evidence="3" id="KW-1185">Reference proteome</keyword>
<dbReference type="RefSeq" id="WP_189399588.1">
    <property type="nucleotide sequence ID" value="NZ_BMXA01000002.1"/>
</dbReference>
<feature type="transmembrane region" description="Helical" evidence="1">
    <location>
        <begin position="12"/>
        <end position="32"/>
    </location>
</feature>
<keyword evidence="1" id="KW-0812">Transmembrane</keyword>
<dbReference type="AlphaFoldDB" id="A0A918RRC9"/>
<evidence type="ECO:0000313" key="2">
    <source>
        <dbReference type="EMBL" id="GHA06858.1"/>
    </source>
</evidence>
<keyword evidence="1" id="KW-0472">Membrane</keyword>
<dbReference type="EMBL" id="BMXA01000002">
    <property type="protein sequence ID" value="GHA06858.1"/>
    <property type="molecule type" value="Genomic_DNA"/>
</dbReference>
<accession>A0A918RRC9</accession>
<dbReference type="Pfam" id="PF03203">
    <property type="entry name" value="MerC"/>
    <property type="match status" value="1"/>
</dbReference>
<dbReference type="GO" id="GO:0015097">
    <property type="term" value="F:mercury ion transmembrane transporter activity"/>
    <property type="evidence" value="ECO:0007669"/>
    <property type="project" value="InterPro"/>
</dbReference>
<evidence type="ECO:0000313" key="3">
    <source>
        <dbReference type="Proteomes" id="UP000614811"/>
    </source>
</evidence>
<name>A0A918RRC9_9GAMM</name>
<gene>
    <name evidence="2" type="ORF">GCM10008090_15680</name>
</gene>